<reference evidence="1" key="1">
    <citation type="journal article" date="2021" name="Proc. Natl. Acad. Sci. U.S.A.">
        <title>A Catalog of Tens of Thousands of Viruses from Human Metagenomes Reveals Hidden Associations with Chronic Diseases.</title>
        <authorList>
            <person name="Tisza M.J."/>
            <person name="Buck C.B."/>
        </authorList>
    </citation>
    <scope>NUCLEOTIDE SEQUENCE</scope>
    <source>
        <strain evidence="1">CtR0j7</strain>
    </source>
</reference>
<proteinExistence type="predicted"/>
<accession>A0A8S5LI07</accession>
<name>A0A8S5LI07_9CAUD</name>
<dbReference type="EMBL" id="BK014722">
    <property type="protein sequence ID" value="DAD69504.1"/>
    <property type="molecule type" value="Genomic_DNA"/>
</dbReference>
<protein>
    <submittedName>
        <fullName evidence="1">Virion morphogenesis protein</fullName>
    </submittedName>
</protein>
<organism evidence="1">
    <name type="scientific">Siphoviridae sp. ctR0j7</name>
    <dbReference type="NCBI Taxonomy" id="2823580"/>
    <lineage>
        <taxon>Viruses</taxon>
        <taxon>Duplodnaviria</taxon>
        <taxon>Heunggongvirae</taxon>
        <taxon>Uroviricota</taxon>
        <taxon>Caudoviricetes</taxon>
    </lineage>
</organism>
<sequence>MAIMAATLAAIWRSIRSWRICANAEQLLCRNMEMAVDVQINDFGLDDIIGNTQRLNGRVVKVGIQGGSHDDMVDIAIYNHFGTRHILPRPFMADCAEQNAAQISEAQRRVVYRVMDGANVDAMLHQLGNWYRDVQRAHIRNGNWVPNAPATIRRKGSDRPLIDTGQLVNAVEYEVV</sequence>
<evidence type="ECO:0000313" key="1">
    <source>
        <dbReference type="EMBL" id="DAD69504.1"/>
    </source>
</evidence>